<dbReference type="InterPro" id="IPR020471">
    <property type="entry name" value="AKR"/>
</dbReference>
<accession>A0ABR4NQ56</accession>
<name>A0ABR4NQ56_9SACH</name>
<organism evidence="5 6">
    <name type="scientific">Nakaseomyces bracarensis</name>
    <dbReference type="NCBI Taxonomy" id="273131"/>
    <lineage>
        <taxon>Eukaryota</taxon>
        <taxon>Fungi</taxon>
        <taxon>Dikarya</taxon>
        <taxon>Ascomycota</taxon>
        <taxon>Saccharomycotina</taxon>
        <taxon>Saccharomycetes</taxon>
        <taxon>Saccharomycetales</taxon>
        <taxon>Saccharomycetaceae</taxon>
        <taxon>Nakaseomyces</taxon>
    </lineage>
</organism>
<evidence type="ECO:0000256" key="3">
    <source>
        <dbReference type="ARBA" id="ARBA00023002"/>
    </source>
</evidence>
<evidence type="ECO:0000313" key="6">
    <source>
        <dbReference type="Proteomes" id="UP001623330"/>
    </source>
</evidence>
<dbReference type="EMBL" id="JBEVYD010000010">
    <property type="protein sequence ID" value="KAL3230141.1"/>
    <property type="molecule type" value="Genomic_DNA"/>
</dbReference>
<dbReference type="PIRSF" id="PIRSF000097">
    <property type="entry name" value="AKR"/>
    <property type="match status" value="1"/>
</dbReference>
<dbReference type="InterPro" id="IPR044494">
    <property type="entry name" value="AKR3C2/3"/>
</dbReference>
<keyword evidence="3" id="KW-0560">Oxidoreductase</keyword>
<dbReference type="SUPFAM" id="SSF51430">
    <property type="entry name" value="NAD(P)-linked oxidoreductase"/>
    <property type="match status" value="1"/>
</dbReference>
<proteinExistence type="inferred from homology"/>
<dbReference type="PANTHER" id="PTHR43827:SF3">
    <property type="entry name" value="NADP-DEPENDENT OXIDOREDUCTASE DOMAIN-CONTAINING PROTEIN"/>
    <property type="match status" value="1"/>
</dbReference>
<dbReference type="Pfam" id="PF00248">
    <property type="entry name" value="Aldo_ket_red"/>
    <property type="match status" value="1"/>
</dbReference>
<evidence type="ECO:0000313" key="5">
    <source>
        <dbReference type="EMBL" id="KAL3230141.1"/>
    </source>
</evidence>
<evidence type="ECO:0000259" key="4">
    <source>
        <dbReference type="Pfam" id="PF00248"/>
    </source>
</evidence>
<feature type="domain" description="NADP-dependent oxidoreductase" evidence="4">
    <location>
        <begin position="22"/>
        <end position="286"/>
    </location>
</feature>
<dbReference type="PANTHER" id="PTHR43827">
    <property type="entry name" value="2,5-DIKETO-D-GLUCONIC ACID REDUCTASE"/>
    <property type="match status" value="1"/>
</dbReference>
<dbReference type="InterPro" id="IPR036812">
    <property type="entry name" value="NAD(P)_OxRdtase_dom_sf"/>
</dbReference>
<dbReference type="PROSITE" id="PS00062">
    <property type="entry name" value="ALDOKETO_REDUCTASE_2"/>
    <property type="match status" value="1"/>
</dbReference>
<gene>
    <name evidence="5" type="ORF">RNJ44_01504</name>
</gene>
<dbReference type="InterPro" id="IPR023210">
    <property type="entry name" value="NADP_OxRdtase_dom"/>
</dbReference>
<dbReference type="Proteomes" id="UP001623330">
    <property type="component" value="Unassembled WGS sequence"/>
</dbReference>
<evidence type="ECO:0000256" key="1">
    <source>
        <dbReference type="ARBA" id="ARBA00007905"/>
    </source>
</evidence>
<keyword evidence="6" id="KW-1185">Reference proteome</keyword>
<dbReference type="PRINTS" id="PR00069">
    <property type="entry name" value="ALDKETRDTASE"/>
</dbReference>
<evidence type="ECO:0000256" key="2">
    <source>
        <dbReference type="ARBA" id="ARBA00022857"/>
    </source>
</evidence>
<sequence>MVKQEFIKLNNGNEMPAIAIVGTGTKWFKNGETEENFTPELVEQIKYALTLPGVVHIDAAEFYSTYREVGKALEESPKPRNEIFITDKFCTQEKWTKNPVDSLEKALAKLGLEYVDLYLLHSPFITKEHNGFTFEEAWGYMEELYQSGKAKNIGVSNYAVEDLERLMKIAKVRPQVNQIEYNAFLQNQTPGIYKYCQEHDIQLEAYSPLGPLQKKPADGDSQPFYQYVNKVAENHGKTPGEVLLRWVSKRGVIPVTTSEKRERTKQAQEIFEFDLTKEEVDEITKLGLQHETLRLYWTDEYNKFNAESQKA</sequence>
<comment type="similarity">
    <text evidence="1">Belongs to the aldo/keto reductase family.</text>
</comment>
<comment type="caution">
    <text evidence="5">The sequence shown here is derived from an EMBL/GenBank/DDBJ whole genome shotgun (WGS) entry which is preliminary data.</text>
</comment>
<protein>
    <recommendedName>
        <fullName evidence="4">NADP-dependent oxidoreductase domain-containing protein</fullName>
    </recommendedName>
</protein>
<reference evidence="5 6" key="1">
    <citation type="submission" date="2024-05" db="EMBL/GenBank/DDBJ databases">
        <title>Long read based assembly of the Candida bracarensis genome reveals expanded adhesin content.</title>
        <authorList>
            <person name="Marcet-Houben M."/>
            <person name="Ksiezopolska E."/>
            <person name="Gabaldon T."/>
        </authorList>
    </citation>
    <scope>NUCLEOTIDE SEQUENCE [LARGE SCALE GENOMIC DNA]</scope>
    <source>
        <strain evidence="5 6">CBM6</strain>
    </source>
</reference>
<keyword evidence="2" id="KW-0521">NADP</keyword>
<dbReference type="CDD" id="cd19120">
    <property type="entry name" value="AKR_AKR3C2-3"/>
    <property type="match status" value="1"/>
</dbReference>
<dbReference type="InterPro" id="IPR018170">
    <property type="entry name" value="Aldo/ket_reductase_CS"/>
</dbReference>
<dbReference type="Gene3D" id="3.20.20.100">
    <property type="entry name" value="NADP-dependent oxidoreductase domain"/>
    <property type="match status" value="1"/>
</dbReference>